<dbReference type="InterPro" id="IPR011008">
    <property type="entry name" value="Dimeric_a/b-barrel"/>
</dbReference>
<comment type="similarity">
    <text evidence="1">Belongs to the YciI family.</text>
</comment>
<organism evidence="3 4">
    <name type="scientific">Kribbella koreensis</name>
    <dbReference type="NCBI Taxonomy" id="57909"/>
    <lineage>
        <taxon>Bacteria</taxon>
        <taxon>Bacillati</taxon>
        <taxon>Actinomycetota</taxon>
        <taxon>Actinomycetes</taxon>
        <taxon>Propionibacteriales</taxon>
        <taxon>Kribbellaceae</taxon>
        <taxon>Kribbella</taxon>
    </lineage>
</organism>
<evidence type="ECO:0000259" key="2">
    <source>
        <dbReference type="Pfam" id="PF03795"/>
    </source>
</evidence>
<dbReference type="PANTHER" id="PTHR35174">
    <property type="entry name" value="BLL7171 PROTEIN-RELATED"/>
    <property type="match status" value="1"/>
</dbReference>
<sequence length="123" mass="13185">MAQYMFLLFDSEEFYDNITPEAWQATMKLHNAFGEAVEAAGASIFGGAALERSTTASTVRQSDGGEPIVTDGPFIETKEALGGFYLIECKDLDQALALAKICPSGNVEVRPVMDTSEDSTPPA</sequence>
<dbReference type="PANTHER" id="PTHR35174:SF3">
    <property type="entry name" value="BLL7171 PROTEIN"/>
    <property type="match status" value="1"/>
</dbReference>
<dbReference type="RefSeq" id="WP_343963826.1">
    <property type="nucleotide sequence ID" value="NZ_BAAAHK010000001.1"/>
</dbReference>
<name>A0ABN1P7P3_9ACTN</name>
<dbReference type="Proteomes" id="UP001500542">
    <property type="component" value="Unassembled WGS sequence"/>
</dbReference>
<proteinExistence type="inferred from homology"/>
<dbReference type="InterPro" id="IPR005545">
    <property type="entry name" value="YCII"/>
</dbReference>
<dbReference type="EMBL" id="BAAAHK010000001">
    <property type="protein sequence ID" value="GAA0924022.1"/>
    <property type="molecule type" value="Genomic_DNA"/>
</dbReference>
<evidence type="ECO:0000313" key="4">
    <source>
        <dbReference type="Proteomes" id="UP001500542"/>
    </source>
</evidence>
<dbReference type="Gene3D" id="3.30.70.1060">
    <property type="entry name" value="Dimeric alpha+beta barrel"/>
    <property type="match status" value="1"/>
</dbReference>
<keyword evidence="4" id="KW-1185">Reference proteome</keyword>
<comment type="caution">
    <text evidence="3">The sequence shown here is derived from an EMBL/GenBank/DDBJ whole genome shotgun (WGS) entry which is preliminary data.</text>
</comment>
<protein>
    <submittedName>
        <fullName evidence="3">YciI family protein</fullName>
    </submittedName>
</protein>
<dbReference type="Pfam" id="PF03795">
    <property type="entry name" value="YCII"/>
    <property type="match status" value="1"/>
</dbReference>
<dbReference type="SUPFAM" id="SSF54909">
    <property type="entry name" value="Dimeric alpha+beta barrel"/>
    <property type="match status" value="1"/>
</dbReference>
<gene>
    <name evidence="3" type="ORF">GCM10009554_02490</name>
</gene>
<feature type="domain" description="YCII-related" evidence="2">
    <location>
        <begin position="3"/>
        <end position="114"/>
    </location>
</feature>
<reference evidence="3 4" key="1">
    <citation type="journal article" date="2019" name="Int. J. Syst. Evol. Microbiol.">
        <title>The Global Catalogue of Microorganisms (GCM) 10K type strain sequencing project: providing services to taxonomists for standard genome sequencing and annotation.</title>
        <authorList>
            <consortium name="The Broad Institute Genomics Platform"/>
            <consortium name="The Broad Institute Genome Sequencing Center for Infectious Disease"/>
            <person name="Wu L."/>
            <person name="Ma J."/>
        </authorList>
    </citation>
    <scope>NUCLEOTIDE SEQUENCE [LARGE SCALE GENOMIC DNA]</scope>
    <source>
        <strain evidence="3 4">JCM 10977</strain>
    </source>
</reference>
<evidence type="ECO:0000256" key="1">
    <source>
        <dbReference type="ARBA" id="ARBA00007689"/>
    </source>
</evidence>
<accession>A0ABN1P7P3</accession>
<evidence type="ECO:0000313" key="3">
    <source>
        <dbReference type="EMBL" id="GAA0924022.1"/>
    </source>
</evidence>